<comment type="subcellular location">
    <subcellularLocation>
        <location evidence="2">Cell inner membrane</location>
        <topology evidence="2">Multi-pass membrane protein</topology>
    </subcellularLocation>
</comment>
<dbReference type="GO" id="GO:0005886">
    <property type="term" value="C:plasma membrane"/>
    <property type="evidence" value="ECO:0007669"/>
    <property type="project" value="UniProtKB-SubCell"/>
</dbReference>
<feature type="transmembrane region" description="Helical" evidence="13">
    <location>
        <begin position="21"/>
        <end position="40"/>
    </location>
</feature>
<evidence type="ECO:0000256" key="8">
    <source>
        <dbReference type="ARBA" id="ARBA00022692"/>
    </source>
</evidence>
<dbReference type="InterPro" id="IPR026031">
    <property type="entry name" value="Cyt_c_CcmB_bac"/>
</dbReference>
<dbReference type="PRINTS" id="PR01414">
    <property type="entry name" value="CCMBBIOGNSIS"/>
</dbReference>
<dbReference type="PANTHER" id="PTHR30070:SF1">
    <property type="entry name" value="CYTOCHROME C BIOGENESIS B-RELATED"/>
    <property type="match status" value="1"/>
</dbReference>
<dbReference type="Proteomes" id="UP001279553">
    <property type="component" value="Unassembled WGS sequence"/>
</dbReference>
<proteinExistence type="inferred from homology"/>
<dbReference type="InterPro" id="IPR003544">
    <property type="entry name" value="Cyt_c_biogenesis_CcmB"/>
</dbReference>
<evidence type="ECO:0000256" key="4">
    <source>
        <dbReference type="ARBA" id="ARBA00016452"/>
    </source>
</evidence>
<dbReference type="PIRSF" id="PIRSF002764">
    <property type="entry name" value="CcmB"/>
    <property type="match status" value="1"/>
</dbReference>
<feature type="transmembrane region" description="Helical" evidence="13">
    <location>
        <begin position="98"/>
        <end position="118"/>
    </location>
</feature>
<reference evidence="14 15" key="1">
    <citation type="submission" date="2023-11" db="EMBL/GenBank/DDBJ databases">
        <title>MicrobeMod: A computational toolkit for identifying prokaryotic methylation and restriction-modification with nanopore sequencing.</title>
        <authorList>
            <person name="Crits-Christoph A."/>
            <person name="Kang S.C."/>
            <person name="Lee H."/>
            <person name="Ostrov N."/>
        </authorList>
    </citation>
    <scope>NUCLEOTIDE SEQUENCE [LARGE SCALE GENOMIC DNA]</scope>
    <source>
        <strain evidence="14 15">DSMZ 700</strain>
    </source>
</reference>
<organism evidence="14 15">
    <name type="scientific">Acidiphilium acidophilum</name>
    <name type="common">Thiobacillus acidophilus</name>
    <dbReference type="NCBI Taxonomy" id="76588"/>
    <lineage>
        <taxon>Bacteria</taxon>
        <taxon>Pseudomonadati</taxon>
        <taxon>Pseudomonadota</taxon>
        <taxon>Alphaproteobacteria</taxon>
        <taxon>Acetobacterales</taxon>
        <taxon>Acidocellaceae</taxon>
        <taxon>Acidiphilium</taxon>
    </lineage>
</organism>
<keyword evidence="8 13" id="KW-0812">Transmembrane</keyword>
<evidence type="ECO:0000256" key="1">
    <source>
        <dbReference type="ARBA" id="ARBA00002442"/>
    </source>
</evidence>
<comment type="similarity">
    <text evidence="3 12">Belongs to the CcmB/CycW/HelB family.</text>
</comment>
<evidence type="ECO:0000256" key="11">
    <source>
        <dbReference type="ARBA" id="ARBA00023136"/>
    </source>
</evidence>
<feature type="transmembrane region" description="Helical" evidence="13">
    <location>
        <begin position="130"/>
        <end position="153"/>
    </location>
</feature>
<dbReference type="RefSeq" id="WP_319615730.1">
    <property type="nucleotide sequence ID" value="NZ_JAWXYB010000018.1"/>
</dbReference>
<sequence>MRAFFALIRRELVLALRHAGDSVASLLFFVIAASLFAFAIGPSEQVLAGIAPGVVWVIALLAALLPLNRLFAADYEDGALDQLMVSGLPASAVAFGKIIGHWLTTGLPLLIIAGPVAIMLRLDDAAVPQLLLTLLPGTILLSLVGGMSAAVTLGARGGTVLLPLIALPLMIPALIFGAAGAVATHPLSEFAMLLGLLALFLPMAPLAAGAALRAAVS</sequence>
<keyword evidence="11 12" id="KW-0472">Membrane</keyword>
<dbReference type="AlphaFoldDB" id="A0AAW9DVY7"/>
<dbReference type="Pfam" id="PF03379">
    <property type="entry name" value="CcmB"/>
    <property type="match status" value="1"/>
</dbReference>
<evidence type="ECO:0000256" key="13">
    <source>
        <dbReference type="SAM" id="Phobius"/>
    </source>
</evidence>
<accession>A0AAW9DVY7</accession>
<evidence type="ECO:0000313" key="14">
    <source>
        <dbReference type="EMBL" id="MDX5932880.1"/>
    </source>
</evidence>
<protein>
    <recommendedName>
        <fullName evidence="4 12">Heme exporter protein B</fullName>
    </recommendedName>
</protein>
<comment type="function">
    <text evidence="1 12">Required for the export of heme to the periplasm for the biogenesis of c-type cytochromes.</text>
</comment>
<gene>
    <name evidence="14" type="primary">ccmB</name>
    <name evidence="14" type="ORF">SIL87_19180</name>
</gene>
<keyword evidence="9 12" id="KW-0201">Cytochrome c-type biogenesis</keyword>
<keyword evidence="10 13" id="KW-1133">Transmembrane helix</keyword>
<dbReference type="GO" id="GO:1903607">
    <property type="term" value="P:cytochrome c biosynthetic process"/>
    <property type="evidence" value="ECO:0007669"/>
    <property type="project" value="TreeGrafter"/>
</dbReference>
<dbReference type="PANTHER" id="PTHR30070">
    <property type="entry name" value="HEME EXPORTER PROTEIN B"/>
    <property type="match status" value="1"/>
</dbReference>
<evidence type="ECO:0000256" key="3">
    <source>
        <dbReference type="ARBA" id="ARBA00010544"/>
    </source>
</evidence>
<evidence type="ECO:0000256" key="2">
    <source>
        <dbReference type="ARBA" id="ARBA00004429"/>
    </source>
</evidence>
<evidence type="ECO:0000256" key="6">
    <source>
        <dbReference type="ARBA" id="ARBA00022475"/>
    </source>
</evidence>
<evidence type="ECO:0000256" key="5">
    <source>
        <dbReference type="ARBA" id="ARBA00022448"/>
    </source>
</evidence>
<keyword evidence="7 12" id="KW-0997">Cell inner membrane</keyword>
<evidence type="ECO:0000313" key="15">
    <source>
        <dbReference type="Proteomes" id="UP001279553"/>
    </source>
</evidence>
<dbReference type="EMBL" id="JAWXYB010000018">
    <property type="protein sequence ID" value="MDX5932880.1"/>
    <property type="molecule type" value="Genomic_DNA"/>
</dbReference>
<feature type="transmembrane region" description="Helical" evidence="13">
    <location>
        <begin position="46"/>
        <end position="65"/>
    </location>
</feature>
<comment type="caution">
    <text evidence="14">The sequence shown here is derived from an EMBL/GenBank/DDBJ whole genome shotgun (WGS) entry which is preliminary data.</text>
</comment>
<keyword evidence="6 12" id="KW-1003">Cell membrane</keyword>
<feature type="transmembrane region" description="Helical" evidence="13">
    <location>
        <begin position="160"/>
        <end position="184"/>
    </location>
</feature>
<evidence type="ECO:0000256" key="10">
    <source>
        <dbReference type="ARBA" id="ARBA00022989"/>
    </source>
</evidence>
<dbReference type="GO" id="GO:0017004">
    <property type="term" value="P:cytochrome complex assembly"/>
    <property type="evidence" value="ECO:0007669"/>
    <property type="project" value="UniProtKB-KW"/>
</dbReference>
<evidence type="ECO:0000256" key="7">
    <source>
        <dbReference type="ARBA" id="ARBA00022519"/>
    </source>
</evidence>
<keyword evidence="15" id="KW-1185">Reference proteome</keyword>
<evidence type="ECO:0000256" key="12">
    <source>
        <dbReference type="PIRNR" id="PIRNR002764"/>
    </source>
</evidence>
<dbReference type="GO" id="GO:0015232">
    <property type="term" value="F:heme transmembrane transporter activity"/>
    <property type="evidence" value="ECO:0007669"/>
    <property type="project" value="InterPro"/>
</dbReference>
<name>A0AAW9DVY7_ACIAO</name>
<dbReference type="NCBIfam" id="TIGR01190">
    <property type="entry name" value="ccmB"/>
    <property type="match status" value="1"/>
</dbReference>
<evidence type="ECO:0000256" key="9">
    <source>
        <dbReference type="ARBA" id="ARBA00022748"/>
    </source>
</evidence>
<keyword evidence="5 12" id="KW-0813">Transport</keyword>
<feature type="transmembrane region" description="Helical" evidence="13">
    <location>
        <begin position="190"/>
        <end position="212"/>
    </location>
</feature>